<name>A0A2N3J2V6_AERSO</name>
<reference evidence="1 2" key="1">
    <citation type="journal article" date="2017" name="Front. Microbiol.">
        <title>Strong Genomic and Phenotypic Heterogeneity in the Aeromonas sobria Species Complex.</title>
        <authorList>
            <person name="Gauthier J."/>
            <person name="Vincent A.T."/>
            <person name="Charette S.J."/>
            <person name="Derome N."/>
        </authorList>
    </citation>
    <scope>NUCLEOTIDE SEQUENCE [LARGE SCALE GENOMIC DNA]</scope>
    <source>
        <strain evidence="1 2">JF2635</strain>
    </source>
</reference>
<evidence type="ECO:0008006" key="3">
    <source>
        <dbReference type="Google" id="ProtNLM"/>
    </source>
</evidence>
<sequence length="227" mass="25919">MTNSPRIDHNASAPALPQAAAPWWEDGQTITDGVKEPAFLARGIMALWQSIRRWLLAPLAEQDPLTCSISLLNLLAWERDIARFESEPLELFRKRVKFAFVNARDSGEVAGFKRIFERLGIGWCDIHERQADAPWDVITIEVTDSSIANNQKLMETLIQHYGRTCRRYRFQVVYPVAGYIGYGQFDMSQEVFAASLTPHKARYRLAPGHIQMIQHVYGATLKTKETR</sequence>
<protein>
    <recommendedName>
        <fullName evidence="3">Phage tail protein</fullName>
    </recommendedName>
</protein>
<dbReference type="RefSeq" id="WP_101316796.1">
    <property type="nucleotide sequence ID" value="NZ_CAWNSS010000028.1"/>
</dbReference>
<dbReference type="AlphaFoldDB" id="A0A2N3J2V6"/>
<dbReference type="Pfam" id="PF09684">
    <property type="entry name" value="Tail_P2_I"/>
    <property type="match status" value="1"/>
</dbReference>
<accession>A0A2N3J2V6</accession>
<dbReference type="InterPro" id="IPR006521">
    <property type="entry name" value="Tail_protein_I"/>
</dbReference>
<dbReference type="Proteomes" id="UP000233526">
    <property type="component" value="Unassembled WGS sequence"/>
</dbReference>
<proteinExistence type="predicted"/>
<dbReference type="EMBL" id="LJZX01000028">
    <property type="protein sequence ID" value="PKQ80091.1"/>
    <property type="molecule type" value="Genomic_DNA"/>
</dbReference>
<evidence type="ECO:0000313" key="1">
    <source>
        <dbReference type="EMBL" id="PKQ80091.1"/>
    </source>
</evidence>
<comment type="caution">
    <text evidence="1">The sequence shown here is derived from an EMBL/GenBank/DDBJ whole genome shotgun (WGS) entry which is preliminary data.</text>
</comment>
<organism evidence="1 2">
    <name type="scientific">Aeromonas sobria</name>
    <dbReference type="NCBI Taxonomy" id="646"/>
    <lineage>
        <taxon>Bacteria</taxon>
        <taxon>Pseudomonadati</taxon>
        <taxon>Pseudomonadota</taxon>
        <taxon>Gammaproteobacteria</taxon>
        <taxon>Aeromonadales</taxon>
        <taxon>Aeromonadaceae</taxon>
        <taxon>Aeromonas</taxon>
    </lineage>
</organism>
<gene>
    <name evidence="1" type="ORF">AOX56_12610</name>
</gene>
<evidence type="ECO:0000313" key="2">
    <source>
        <dbReference type="Proteomes" id="UP000233526"/>
    </source>
</evidence>